<sequence>MTHVLGLAGSPRRGGNTEILLDALLEGAAGAGAAVERVRLADKKISPCIECGGCDATGVCVLDDDMTPLYDALAAADAVVLASPMFFYNITAFTQAVVERSQACWVGKHVLGRGPLGGKRRRGFFLSVGATRGARLFEGARLVVRYFFDAVDADPTGALLYRGIEKRGEIRRHPAALDEARAVGARLGAGDDPAGLDFVLPLVAAR</sequence>
<dbReference type="GO" id="GO:0016491">
    <property type="term" value="F:oxidoreductase activity"/>
    <property type="evidence" value="ECO:0007669"/>
    <property type="project" value="InterPro"/>
</dbReference>
<dbReference type="Proteomes" id="UP000469346">
    <property type="component" value="Unassembled WGS sequence"/>
</dbReference>
<evidence type="ECO:0000313" key="5">
    <source>
        <dbReference type="Proteomes" id="UP000469346"/>
    </source>
</evidence>
<keyword evidence="1" id="KW-0285">Flavoprotein</keyword>
<evidence type="ECO:0000256" key="2">
    <source>
        <dbReference type="ARBA" id="ARBA00022643"/>
    </source>
</evidence>
<comment type="caution">
    <text evidence="4">The sequence shown here is derived from an EMBL/GenBank/DDBJ whole genome shotgun (WGS) entry which is preliminary data.</text>
</comment>
<dbReference type="Pfam" id="PF03358">
    <property type="entry name" value="FMN_red"/>
    <property type="match status" value="1"/>
</dbReference>
<keyword evidence="5" id="KW-1185">Reference proteome</keyword>
<dbReference type="Gene3D" id="3.40.50.360">
    <property type="match status" value="1"/>
</dbReference>
<dbReference type="PANTHER" id="PTHR43278:SF4">
    <property type="entry name" value="NAD(P)H-DEPENDENT FMN-CONTAINING OXIDOREDUCTASE YWQN-RELATED"/>
    <property type="match status" value="1"/>
</dbReference>
<dbReference type="InterPro" id="IPR005025">
    <property type="entry name" value="FMN_Rdtase-like_dom"/>
</dbReference>
<feature type="domain" description="NADPH-dependent FMN reductase-like" evidence="3">
    <location>
        <begin position="3"/>
        <end position="145"/>
    </location>
</feature>
<evidence type="ECO:0000313" key="4">
    <source>
        <dbReference type="EMBL" id="NDY43477.1"/>
    </source>
</evidence>
<keyword evidence="2" id="KW-0288">FMN</keyword>
<dbReference type="RefSeq" id="WP_163299728.1">
    <property type="nucleotide sequence ID" value="NZ_JAAGRR010000183.1"/>
</dbReference>
<protein>
    <submittedName>
        <fullName evidence="4">Flavodoxin family protein</fullName>
    </submittedName>
</protein>
<dbReference type="PANTHER" id="PTHR43278">
    <property type="entry name" value="NAD(P)H-DEPENDENT FMN-CONTAINING OXIDOREDUCTASE YWQN-RELATED"/>
    <property type="match status" value="1"/>
</dbReference>
<dbReference type="InterPro" id="IPR029039">
    <property type="entry name" value="Flavoprotein-like_sf"/>
</dbReference>
<organism evidence="4 5">
    <name type="scientific">Dissulfurirhabdus thermomarina</name>
    <dbReference type="NCBI Taxonomy" id="1765737"/>
    <lineage>
        <taxon>Bacteria</taxon>
        <taxon>Deltaproteobacteria</taxon>
        <taxon>Dissulfurirhabdaceae</taxon>
        <taxon>Dissulfurirhabdus</taxon>
    </lineage>
</organism>
<reference evidence="4 5" key="1">
    <citation type="submission" date="2020-02" db="EMBL/GenBank/DDBJ databases">
        <title>Comparative genomics of sulfur disproportionating microorganisms.</title>
        <authorList>
            <person name="Ward L.M."/>
            <person name="Bertran E."/>
            <person name="Johnston D.T."/>
        </authorList>
    </citation>
    <scope>NUCLEOTIDE SEQUENCE [LARGE SCALE GENOMIC DNA]</scope>
    <source>
        <strain evidence="4 5">DSM 100025</strain>
    </source>
</reference>
<evidence type="ECO:0000259" key="3">
    <source>
        <dbReference type="Pfam" id="PF03358"/>
    </source>
</evidence>
<dbReference type="AlphaFoldDB" id="A0A6N9TVM7"/>
<dbReference type="EMBL" id="JAAGRR010000183">
    <property type="protein sequence ID" value="NDY43477.1"/>
    <property type="molecule type" value="Genomic_DNA"/>
</dbReference>
<dbReference type="InterPro" id="IPR051796">
    <property type="entry name" value="ISF_SsuE-like"/>
</dbReference>
<accession>A0A6N9TVM7</accession>
<dbReference type="SUPFAM" id="SSF52218">
    <property type="entry name" value="Flavoproteins"/>
    <property type="match status" value="1"/>
</dbReference>
<evidence type="ECO:0000256" key="1">
    <source>
        <dbReference type="ARBA" id="ARBA00022630"/>
    </source>
</evidence>
<proteinExistence type="predicted"/>
<gene>
    <name evidence="4" type="ORF">G3N55_11580</name>
</gene>
<name>A0A6N9TVM7_DISTH</name>